<dbReference type="PANTHER" id="PTHR23167:SF46">
    <property type="entry name" value="EPS15 HOMOLOGY DOMAIN CONTAINING PROTEIN-BINDING PROTEIN 1, ISOFORM F"/>
    <property type="match status" value="1"/>
</dbReference>
<dbReference type="InterPro" id="IPR050540">
    <property type="entry name" value="F-actin_Monoox_Mical"/>
</dbReference>
<sequence>MGEKRGMKGLETWCKRVTSGYPGVKVENMTTSWRDGLAFCALIHHFRPDLLLGLLGTGQSTPCLRHCFSKSSFGDGGTPNESYPHWWTIGELKRGGEG</sequence>
<evidence type="ECO:0000313" key="3">
    <source>
        <dbReference type="Proteomes" id="UP001153148"/>
    </source>
</evidence>
<accession>A0ABN7ND84</accession>
<dbReference type="SUPFAM" id="SSF47576">
    <property type="entry name" value="Calponin-homology domain, CH-domain"/>
    <property type="match status" value="1"/>
</dbReference>
<protein>
    <recommendedName>
        <fullName evidence="1">Calponin-homology (CH) domain-containing protein</fullName>
    </recommendedName>
</protein>
<dbReference type="Gene3D" id="1.10.418.10">
    <property type="entry name" value="Calponin-like domain"/>
    <property type="match status" value="1"/>
</dbReference>
<name>A0ABN7ND84_TIMPD</name>
<dbReference type="Pfam" id="PF00307">
    <property type="entry name" value="CH"/>
    <property type="match status" value="1"/>
</dbReference>
<gene>
    <name evidence="2" type="ORF">TPAB3V08_LOCUS857</name>
</gene>
<proteinExistence type="predicted"/>
<comment type="caution">
    <text evidence="2">The sequence shown here is derived from an EMBL/GenBank/DDBJ whole genome shotgun (WGS) entry which is preliminary data.</text>
</comment>
<evidence type="ECO:0000259" key="1">
    <source>
        <dbReference type="PROSITE" id="PS50021"/>
    </source>
</evidence>
<keyword evidence="3" id="KW-1185">Reference proteome</keyword>
<reference evidence="2" key="1">
    <citation type="submission" date="2021-03" db="EMBL/GenBank/DDBJ databases">
        <authorList>
            <person name="Tran Van P."/>
        </authorList>
    </citation>
    <scope>NUCLEOTIDE SEQUENCE</scope>
</reference>
<dbReference type="InterPro" id="IPR001715">
    <property type="entry name" value="CH_dom"/>
</dbReference>
<dbReference type="PROSITE" id="PS50021">
    <property type="entry name" value="CH"/>
    <property type="match status" value="1"/>
</dbReference>
<evidence type="ECO:0000313" key="2">
    <source>
        <dbReference type="EMBL" id="CAG2053813.1"/>
    </source>
</evidence>
<dbReference type="PANTHER" id="PTHR23167">
    <property type="entry name" value="CALPONIN HOMOLOGY DOMAIN-CONTAINING PROTEIN DDB_G0272472-RELATED"/>
    <property type="match status" value="1"/>
</dbReference>
<dbReference type="Proteomes" id="UP001153148">
    <property type="component" value="Unassembled WGS sequence"/>
</dbReference>
<organism evidence="2 3">
    <name type="scientific">Timema podura</name>
    <name type="common">Walking stick</name>
    <dbReference type="NCBI Taxonomy" id="61482"/>
    <lineage>
        <taxon>Eukaryota</taxon>
        <taxon>Metazoa</taxon>
        <taxon>Ecdysozoa</taxon>
        <taxon>Arthropoda</taxon>
        <taxon>Hexapoda</taxon>
        <taxon>Insecta</taxon>
        <taxon>Pterygota</taxon>
        <taxon>Neoptera</taxon>
        <taxon>Polyneoptera</taxon>
        <taxon>Phasmatodea</taxon>
        <taxon>Timematodea</taxon>
        <taxon>Timematoidea</taxon>
        <taxon>Timematidae</taxon>
        <taxon>Timema</taxon>
    </lineage>
</organism>
<feature type="domain" description="Calponin-homology (CH)" evidence="1">
    <location>
        <begin position="4"/>
        <end position="98"/>
    </location>
</feature>
<dbReference type="InterPro" id="IPR036872">
    <property type="entry name" value="CH_dom_sf"/>
</dbReference>
<dbReference type="EMBL" id="CAJPIN010000698">
    <property type="protein sequence ID" value="CAG2053813.1"/>
    <property type="molecule type" value="Genomic_DNA"/>
</dbReference>